<dbReference type="Pfam" id="PF02872">
    <property type="entry name" value="5_nucleotid_C"/>
    <property type="match status" value="1"/>
</dbReference>
<reference evidence="5 6" key="1">
    <citation type="submission" date="2015-04" db="EMBL/GenBank/DDBJ databases">
        <title>Taxonomic description and genome sequence of Bacillus campisalis sp. nov., a novel member of the genus Bacillus isolated from solar saltern.</title>
        <authorList>
            <person name="Mathan Kumar R."/>
            <person name="Kaur G."/>
            <person name="Kumar A."/>
            <person name="Singh N.K."/>
            <person name="Kaur N."/>
            <person name="Kumar N."/>
            <person name="Mayilraj S."/>
        </authorList>
    </citation>
    <scope>NUCLEOTIDE SEQUENCE [LARGE SCALE GENOMIC DNA]</scope>
    <source>
        <strain evidence="5 6">SA2-6</strain>
    </source>
</reference>
<keyword evidence="6" id="KW-1185">Reference proteome</keyword>
<dbReference type="Gene3D" id="3.90.780.10">
    <property type="entry name" value="5'-Nucleotidase, C-terminal domain"/>
    <property type="match status" value="1"/>
</dbReference>
<dbReference type="InterPro" id="IPR004843">
    <property type="entry name" value="Calcineurin-like_PHP"/>
</dbReference>
<dbReference type="AlphaFoldDB" id="A0A0M2SYX3"/>
<organism evidence="5 6">
    <name type="scientific">Mesobacillus campisalis</name>
    <dbReference type="NCBI Taxonomy" id="1408103"/>
    <lineage>
        <taxon>Bacteria</taxon>
        <taxon>Bacillati</taxon>
        <taxon>Bacillota</taxon>
        <taxon>Bacilli</taxon>
        <taxon>Bacillales</taxon>
        <taxon>Bacillaceae</taxon>
        <taxon>Mesobacillus</taxon>
    </lineage>
</organism>
<evidence type="ECO:0000313" key="5">
    <source>
        <dbReference type="EMBL" id="KKK39353.1"/>
    </source>
</evidence>
<dbReference type="EMBL" id="LAYY01000003">
    <property type="protein sequence ID" value="KKK39353.1"/>
    <property type="molecule type" value="Genomic_DNA"/>
</dbReference>
<dbReference type="PRINTS" id="PR01607">
    <property type="entry name" value="APYRASEFAMLY"/>
</dbReference>
<keyword evidence="2" id="KW-0547">Nucleotide-binding</keyword>
<dbReference type="GO" id="GO:0000166">
    <property type="term" value="F:nucleotide binding"/>
    <property type="evidence" value="ECO:0007669"/>
    <property type="project" value="UniProtKB-KW"/>
</dbReference>
<dbReference type="GO" id="GO:0009166">
    <property type="term" value="P:nucleotide catabolic process"/>
    <property type="evidence" value="ECO:0007669"/>
    <property type="project" value="InterPro"/>
</dbReference>
<dbReference type="InterPro" id="IPR036907">
    <property type="entry name" value="5'-Nucleotdase_C_sf"/>
</dbReference>
<dbReference type="InterPro" id="IPR011240">
    <property type="entry name" value="Pesterase_YunD"/>
</dbReference>
<proteinExistence type="inferred from homology"/>
<feature type="domain" description="5'-Nucleotidase C-terminal" evidence="4">
    <location>
        <begin position="305"/>
        <end position="432"/>
    </location>
</feature>
<evidence type="ECO:0000259" key="4">
    <source>
        <dbReference type="Pfam" id="PF02872"/>
    </source>
</evidence>
<dbReference type="InterPro" id="IPR029052">
    <property type="entry name" value="Metallo-depent_PP-like"/>
</dbReference>
<evidence type="ECO:0000313" key="6">
    <source>
        <dbReference type="Proteomes" id="UP000034166"/>
    </source>
</evidence>
<dbReference type="Gene3D" id="3.60.21.10">
    <property type="match status" value="1"/>
</dbReference>
<gene>
    <name evidence="5" type="ORF">WQ57_03740</name>
</gene>
<evidence type="ECO:0000259" key="3">
    <source>
        <dbReference type="Pfam" id="PF00149"/>
    </source>
</evidence>
<dbReference type="SUPFAM" id="SSF56300">
    <property type="entry name" value="Metallo-dependent phosphatases"/>
    <property type="match status" value="1"/>
</dbReference>
<dbReference type="InterPro" id="IPR008334">
    <property type="entry name" value="5'-Nucleotdase_C"/>
</dbReference>
<dbReference type="SUPFAM" id="SSF55816">
    <property type="entry name" value="5'-nucleotidase (syn. UDP-sugar hydrolase), C-terminal domain"/>
    <property type="match status" value="1"/>
</dbReference>
<dbReference type="PIRSF" id="PIRSF036361">
    <property type="entry name" value="YunD"/>
    <property type="match status" value="1"/>
</dbReference>
<dbReference type="PANTHER" id="PTHR11575">
    <property type="entry name" value="5'-NUCLEOTIDASE-RELATED"/>
    <property type="match status" value="1"/>
</dbReference>
<keyword evidence="2" id="KW-0378">Hydrolase</keyword>
<dbReference type="InterPro" id="IPR006179">
    <property type="entry name" value="5_nucleotidase/apyrase"/>
</dbReference>
<protein>
    <submittedName>
        <fullName evidence="5">5'-nucleotidase</fullName>
    </submittedName>
</protein>
<dbReference type="Proteomes" id="UP000034166">
    <property type="component" value="Unassembled WGS sequence"/>
</dbReference>
<dbReference type="Pfam" id="PF00149">
    <property type="entry name" value="Metallophos"/>
    <property type="match status" value="1"/>
</dbReference>
<name>A0A0M2SYX3_9BACI</name>
<evidence type="ECO:0000256" key="2">
    <source>
        <dbReference type="RuleBase" id="RU362119"/>
    </source>
</evidence>
<dbReference type="PANTHER" id="PTHR11575:SF23">
    <property type="entry name" value="5-NUCLEOTIDASE FAMILY PROTEIN"/>
    <property type="match status" value="1"/>
</dbReference>
<keyword evidence="1" id="KW-0732">Signal</keyword>
<sequence length="470" mass="54069">MTGNGQRFTFLVKGLRLLEVLHIYHTNDLHSHFEHWPRIHDLVTERRRWHEQEGDEVLLFDIGDHMDRWHPLSDATRGKGNTELLNQAGYDAVTIGNNEGITMPYEDLDSMYEKKQFKVLIANLYRKDGTRPVWAQPYETYITKSGTRIGVIGLTANFSTFYDMLGWKVSDPMEELASCVASLRKETDLIILLSHLGINEDEIIGEKYPEIDLILGGHTHHILHEGKKAGNALLGAAGKYGQFTGHVMIEIEQETKEIRSKKAQLYDMNEWDAAERESEQIESYYQRGKDLLSSPILKLPQKLAASSFEDSPLADLLCRTLREWCEADCAFLNAGLLLHSLEQGPLTEYDLLSVCPHPINPCTIQLTGAELKEVLLQTKDEKWPHLQIKGLGFRGTVMGRFVYDCVEFSDQKILIGHKPLEPKKLYTLAIPDMFTFGRFFPEIYRSKHKTYFLPEFLRDLLKWKILQLYN</sequence>
<comment type="caution">
    <text evidence="5">The sequence shown here is derived from an EMBL/GenBank/DDBJ whole genome shotgun (WGS) entry which is preliminary data.</text>
</comment>
<comment type="similarity">
    <text evidence="2">Belongs to the 5'-nucleotidase family.</text>
</comment>
<dbReference type="PATRIC" id="fig|1408103.3.peg.841"/>
<dbReference type="GO" id="GO:0008253">
    <property type="term" value="F:5'-nucleotidase activity"/>
    <property type="evidence" value="ECO:0007669"/>
    <property type="project" value="TreeGrafter"/>
</dbReference>
<feature type="domain" description="Calcineurin-like phosphoesterase" evidence="3">
    <location>
        <begin position="22"/>
        <end position="221"/>
    </location>
</feature>
<dbReference type="GO" id="GO:0008768">
    <property type="term" value="F:UDP-sugar diphosphatase activity"/>
    <property type="evidence" value="ECO:0007669"/>
    <property type="project" value="TreeGrafter"/>
</dbReference>
<dbReference type="GO" id="GO:0030288">
    <property type="term" value="C:outer membrane-bounded periplasmic space"/>
    <property type="evidence" value="ECO:0007669"/>
    <property type="project" value="TreeGrafter"/>
</dbReference>
<accession>A0A0M2SYX3</accession>
<evidence type="ECO:0000256" key="1">
    <source>
        <dbReference type="ARBA" id="ARBA00022729"/>
    </source>
</evidence>
<dbReference type="CDD" id="cd00845">
    <property type="entry name" value="MPP_UshA_N_like"/>
    <property type="match status" value="1"/>
</dbReference>